<dbReference type="AlphaFoldDB" id="A0A438FZ38"/>
<dbReference type="SMART" id="SM00256">
    <property type="entry name" value="FBOX"/>
    <property type="match status" value="1"/>
</dbReference>
<dbReference type="PANTHER" id="PTHR31111:SF125">
    <property type="entry name" value="F-BOX PROTEIN CPR30-LIKE"/>
    <property type="match status" value="1"/>
</dbReference>
<dbReference type="Pfam" id="PF08268">
    <property type="entry name" value="FBA_3"/>
    <property type="match status" value="1"/>
</dbReference>
<dbReference type="PROSITE" id="PS50181">
    <property type="entry name" value="FBOX"/>
    <property type="match status" value="1"/>
</dbReference>
<dbReference type="Pfam" id="PF00646">
    <property type="entry name" value="F-box"/>
    <property type="match status" value="1"/>
</dbReference>
<evidence type="ECO:0000313" key="2">
    <source>
        <dbReference type="EMBL" id="RVW65204.1"/>
    </source>
</evidence>
<dbReference type="CDD" id="cd22157">
    <property type="entry name" value="F-box_AtFBW1-like"/>
    <property type="match status" value="1"/>
</dbReference>
<accession>A0A438FZ38</accession>
<dbReference type="Gene3D" id="1.20.1280.50">
    <property type="match status" value="1"/>
</dbReference>
<reference evidence="2 3" key="1">
    <citation type="journal article" date="2018" name="PLoS Genet.">
        <title>Population sequencing reveals clonal diversity and ancestral inbreeding in the grapevine cultivar Chardonnay.</title>
        <authorList>
            <person name="Roach M.J."/>
            <person name="Johnson D.L."/>
            <person name="Bohlmann J."/>
            <person name="van Vuuren H.J."/>
            <person name="Jones S.J."/>
            <person name="Pretorius I.S."/>
            <person name="Schmidt S.A."/>
            <person name="Borneman A.R."/>
        </authorList>
    </citation>
    <scope>NUCLEOTIDE SEQUENCE [LARGE SCALE GENOMIC DNA]</scope>
    <source>
        <strain evidence="3">cv. Chardonnay</strain>
        <tissue evidence="2">Leaf</tissue>
    </source>
</reference>
<protein>
    <submittedName>
        <fullName evidence="2">F-box protein</fullName>
    </submittedName>
</protein>
<dbReference type="Proteomes" id="UP000288805">
    <property type="component" value="Unassembled WGS sequence"/>
</dbReference>
<dbReference type="InterPro" id="IPR036047">
    <property type="entry name" value="F-box-like_dom_sf"/>
</dbReference>
<dbReference type="PANTHER" id="PTHR31111">
    <property type="entry name" value="BNAA05G37150D PROTEIN-RELATED"/>
    <property type="match status" value="1"/>
</dbReference>
<evidence type="ECO:0000313" key="3">
    <source>
        <dbReference type="Proteomes" id="UP000288805"/>
    </source>
</evidence>
<dbReference type="SUPFAM" id="SSF81383">
    <property type="entry name" value="F-box domain"/>
    <property type="match status" value="1"/>
</dbReference>
<dbReference type="InterPro" id="IPR017451">
    <property type="entry name" value="F-box-assoc_interact_dom"/>
</dbReference>
<dbReference type="InterPro" id="IPR001810">
    <property type="entry name" value="F-box_dom"/>
</dbReference>
<dbReference type="EMBL" id="QGNW01000692">
    <property type="protein sequence ID" value="RVW65204.1"/>
    <property type="molecule type" value="Genomic_DNA"/>
</dbReference>
<sequence length="329" mass="37816">MASAVFIPDDMVFEILVRLPVQSLLRSRCVCKLWRRIISDSSFIELHRTHSLTCSDGNFLLFSFPDGSTNSQKYKRINLLERPQTPILQPKHQRVCDAAALKIKPPRIMLLIGLRLLQQHLQNLEGFDLTYQPGSCVCEILTLGSKTWRAVTVDSYYFPALKYLRSICVRGSLYWDHALLDEIVAFGLAEERFRLVPPPAGVPQYSSLAQLDGRLAMVNYKGLISGDTIPMWVLEDDQNGVWSMKQRIVFSSILNDARLGLQGIPPKYFHLVPWNAEGYMLHYNLELKSFRVQSFWKPKERGLPLWTPIVINYVESLVPLREIMNSYRS</sequence>
<feature type="domain" description="F-box" evidence="1">
    <location>
        <begin position="1"/>
        <end position="46"/>
    </location>
</feature>
<gene>
    <name evidence="2" type="primary">VvCHDp000747_2</name>
    <name evidence="2" type="ORF">CK203_035760</name>
</gene>
<dbReference type="NCBIfam" id="TIGR01640">
    <property type="entry name" value="F_box_assoc_1"/>
    <property type="match status" value="1"/>
</dbReference>
<proteinExistence type="predicted"/>
<name>A0A438FZ38_VITVI</name>
<comment type="caution">
    <text evidence="2">The sequence shown here is derived from an EMBL/GenBank/DDBJ whole genome shotgun (WGS) entry which is preliminary data.</text>
</comment>
<dbReference type="InterPro" id="IPR013187">
    <property type="entry name" value="F-box-assoc_dom_typ3"/>
</dbReference>
<evidence type="ECO:0000259" key="1">
    <source>
        <dbReference type="PROSITE" id="PS50181"/>
    </source>
</evidence>
<organism evidence="2 3">
    <name type="scientific">Vitis vinifera</name>
    <name type="common">Grape</name>
    <dbReference type="NCBI Taxonomy" id="29760"/>
    <lineage>
        <taxon>Eukaryota</taxon>
        <taxon>Viridiplantae</taxon>
        <taxon>Streptophyta</taxon>
        <taxon>Embryophyta</taxon>
        <taxon>Tracheophyta</taxon>
        <taxon>Spermatophyta</taxon>
        <taxon>Magnoliopsida</taxon>
        <taxon>eudicotyledons</taxon>
        <taxon>Gunneridae</taxon>
        <taxon>Pentapetalae</taxon>
        <taxon>rosids</taxon>
        <taxon>Vitales</taxon>
        <taxon>Vitaceae</taxon>
        <taxon>Viteae</taxon>
        <taxon>Vitis</taxon>
    </lineage>
</organism>